<dbReference type="Gene3D" id="1.10.10.540">
    <property type="entry name" value="XPC-binding domain"/>
    <property type="match status" value="1"/>
</dbReference>
<dbReference type="AlphaFoldDB" id="A0A928VIK4"/>
<comment type="caution">
    <text evidence="1">The sequence shown here is derived from an EMBL/GenBank/DDBJ whole genome shotgun (WGS) entry which is preliminary data.</text>
</comment>
<accession>A0A928VIK4</accession>
<dbReference type="EMBL" id="JADEXQ010000003">
    <property type="protein sequence ID" value="MBE9028418.1"/>
    <property type="molecule type" value="Genomic_DNA"/>
</dbReference>
<sequence>MESVKQSTQLESVKQATQRQFTQLRTWFHGNDATLQKLLNQLQTANPEKDQYWCINQLWSEQRTWRY</sequence>
<gene>
    <name evidence="1" type="ORF">IQ266_01445</name>
</gene>
<dbReference type="Proteomes" id="UP000625316">
    <property type="component" value="Unassembled WGS sequence"/>
</dbReference>
<dbReference type="GO" id="GO:0043161">
    <property type="term" value="P:proteasome-mediated ubiquitin-dependent protein catabolic process"/>
    <property type="evidence" value="ECO:0007669"/>
    <property type="project" value="InterPro"/>
</dbReference>
<dbReference type="GO" id="GO:0006289">
    <property type="term" value="P:nucleotide-excision repair"/>
    <property type="evidence" value="ECO:0007669"/>
    <property type="project" value="InterPro"/>
</dbReference>
<organism evidence="1 2">
    <name type="scientific">Romeriopsis navalis LEGE 11480</name>
    <dbReference type="NCBI Taxonomy" id="2777977"/>
    <lineage>
        <taxon>Bacteria</taxon>
        <taxon>Bacillati</taxon>
        <taxon>Cyanobacteriota</taxon>
        <taxon>Cyanophyceae</taxon>
        <taxon>Leptolyngbyales</taxon>
        <taxon>Leptolyngbyaceae</taxon>
        <taxon>Romeriopsis</taxon>
        <taxon>Romeriopsis navalis</taxon>
    </lineage>
</organism>
<protein>
    <submittedName>
        <fullName evidence="1">Uncharacterized protein</fullName>
    </submittedName>
</protein>
<name>A0A928VIK4_9CYAN</name>
<dbReference type="RefSeq" id="WP_264323240.1">
    <property type="nucleotide sequence ID" value="NZ_JADEXQ010000003.1"/>
</dbReference>
<keyword evidence="2" id="KW-1185">Reference proteome</keyword>
<evidence type="ECO:0000313" key="1">
    <source>
        <dbReference type="EMBL" id="MBE9028418.1"/>
    </source>
</evidence>
<dbReference type="SUPFAM" id="SSF101238">
    <property type="entry name" value="XPC-binding domain"/>
    <property type="match status" value="1"/>
</dbReference>
<proteinExistence type="predicted"/>
<dbReference type="InterPro" id="IPR036353">
    <property type="entry name" value="XPC-bd_sf"/>
</dbReference>
<dbReference type="GO" id="GO:0003684">
    <property type="term" value="F:damaged DNA binding"/>
    <property type="evidence" value="ECO:0007669"/>
    <property type="project" value="InterPro"/>
</dbReference>
<evidence type="ECO:0000313" key="2">
    <source>
        <dbReference type="Proteomes" id="UP000625316"/>
    </source>
</evidence>
<reference evidence="1" key="1">
    <citation type="submission" date="2020-10" db="EMBL/GenBank/DDBJ databases">
        <authorList>
            <person name="Castelo-Branco R."/>
            <person name="Eusebio N."/>
            <person name="Adriana R."/>
            <person name="Vieira A."/>
            <person name="Brugerolle De Fraissinette N."/>
            <person name="Rezende De Castro R."/>
            <person name="Schneider M.P."/>
            <person name="Vasconcelos V."/>
            <person name="Leao P.N."/>
        </authorList>
    </citation>
    <scope>NUCLEOTIDE SEQUENCE</scope>
    <source>
        <strain evidence="1">LEGE 11480</strain>
    </source>
</reference>